<evidence type="ECO:0000313" key="3">
    <source>
        <dbReference type="Proteomes" id="UP000066049"/>
    </source>
</evidence>
<dbReference type="PATRIC" id="fig|199.248.peg.761"/>
<evidence type="ECO:0000256" key="1">
    <source>
        <dbReference type="ARBA" id="ARBA00022500"/>
    </source>
</evidence>
<dbReference type="KEGG" id="ccoc:CCON33237_0735"/>
<proteinExistence type="predicted"/>
<dbReference type="SUPFAM" id="SSF103039">
    <property type="entry name" value="CheC-like"/>
    <property type="match status" value="1"/>
</dbReference>
<dbReference type="InterPro" id="IPR028976">
    <property type="entry name" value="CheC-like_sf"/>
</dbReference>
<keyword evidence="1" id="KW-0145">Chemotaxis</keyword>
<evidence type="ECO:0008006" key="4">
    <source>
        <dbReference type="Google" id="ProtNLM"/>
    </source>
</evidence>
<dbReference type="GO" id="GO:0006935">
    <property type="term" value="P:chemotaxis"/>
    <property type="evidence" value="ECO:0007669"/>
    <property type="project" value="UniProtKB-KW"/>
</dbReference>
<dbReference type="Proteomes" id="UP000066049">
    <property type="component" value="Chromosome"/>
</dbReference>
<name>A0A0M4SB54_9BACT</name>
<dbReference type="Gene3D" id="3.40.1550.10">
    <property type="entry name" value="CheC-like"/>
    <property type="match status" value="1"/>
</dbReference>
<gene>
    <name evidence="2" type="ORF">CCON33237_0735</name>
</gene>
<sequence length="457" mass="52685">MKLTFNGSMAIIRPFGFLEAENVPLKLSEKYINQILSRDISAILLSLKNVTFFSPVWLGRIIENLSEEAQKHGVVFAICDYNEIFYELMMKTVKNILNISMFESENIASLFLNKFLNNANNKVFIYNSTEQYKHYLANYLKNRSFDVVEARDATEFNKKKNLYSYAVSQLNHVRLRQNQIDTFIKDGVVIYAIKSFMDSDFIEDFDMSAHDIMLRIGYKFFILWVNISGALNIRGAKFLIKLASISKRSGAFISLCGINESNLSIELVTYLKDANIFIYKNLNDFYKDDTIFYLKKRDFDVEPVDINKSVAQISSYVTQIASKIISQLAEEEILCVDTKVSALDIEDECDYLRICVQYYGDIYARVLFGVKKDKLDKICSIFMPEGNDSNDYLSGYSQIFSIITDKFLTHLWQKGIKVKVSLPKILSDDVFFDHNSVGIMNRLDVKDDEIGFVFVTK</sequence>
<reference evidence="3" key="1">
    <citation type="submission" date="2015-08" db="EMBL/GenBank/DDBJ databases">
        <title>Comparative genomics of the Campylobacter concisus group.</title>
        <authorList>
            <person name="Miller W.G."/>
            <person name="Yee E."/>
            <person name="Chapman M.H."/>
            <person name="Huynh S."/>
            <person name="Bono J.L."/>
            <person name="On S.L.W."/>
            <person name="St Leger J."/>
            <person name="Foster G."/>
            <person name="Parker C.T."/>
        </authorList>
    </citation>
    <scope>NUCLEOTIDE SEQUENCE [LARGE SCALE GENOMIC DNA]</scope>
    <source>
        <strain evidence="3">ATCC 33237</strain>
    </source>
</reference>
<dbReference type="AlphaFoldDB" id="A0A0M4SB54"/>
<dbReference type="EMBL" id="CP012541">
    <property type="protein sequence ID" value="ALF47423.1"/>
    <property type="molecule type" value="Genomic_DNA"/>
</dbReference>
<accession>A0A0M4SB54</accession>
<organism evidence="2 3">
    <name type="scientific">Campylobacter concisus</name>
    <dbReference type="NCBI Taxonomy" id="199"/>
    <lineage>
        <taxon>Bacteria</taxon>
        <taxon>Pseudomonadati</taxon>
        <taxon>Campylobacterota</taxon>
        <taxon>Epsilonproteobacteria</taxon>
        <taxon>Campylobacterales</taxon>
        <taxon>Campylobacteraceae</taxon>
        <taxon>Campylobacter</taxon>
    </lineage>
</organism>
<evidence type="ECO:0000313" key="2">
    <source>
        <dbReference type="EMBL" id="ALF47423.1"/>
    </source>
</evidence>
<protein>
    <recommendedName>
        <fullName evidence="4">Prephenate dehydrogenase</fullName>
    </recommendedName>
</protein>